<dbReference type="EMBL" id="JAFLVR010000020">
    <property type="protein sequence ID" value="MBO0452532.1"/>
    <property type="molecule type" value="Genomic_DNA"/>
</dbReference>
<evidence type="ECO:0000256" key="1">
    <source>
        <dbReference type="ARBA" id="ARBA00005417"/>
    </source>
</evidence>
<evidence type="ECO:0000259" key="5">
    <source>
        <dbReference type="PROSITE" id="PS50893"/>
    </source>
</evidence>
<keyword evidence="4 6" id="KW-0067">ATP-binding</keyword>
<feature type="domain" description="ABC transporter" evidence="5">
    <location>
        <begin position="5"/>
        <end position="245"/>
    </location>
</feature>
<proteinExistence type="inferred from homology"/>
<dbReference type="PANTHER" id="PTHR42798:SF7">
    <property type="entry name" value="ALPHA-D-RIBOSE 1-METHYLPHOSPHONATE 5-TRIPHOSPHATE SYNTHASE SUBUNIT PHNL"/>
    <property type="match status" value="1"/>
</dbReference>
<dbReference type="InterPro" id="IPR017871">
    <property type="entry name" value="ABC_transporter-like_CS"/>
</dbReference>
<keyword evidence="7" id="KW-1185">Reference proteome</keyword>
<dbReference type="Gene3D" id="3.40.50.300">
    <property type="entry name" value="P-loop containing nucleotide triphosphate hydrolases"/>
    <property type="match status" value="1"/>
</dbReference>
<dbReference type="PROSITE" id="PS50893">
    <property type="entry name" value="ABC_TRANSPORTER_2"/>
    <property type="match status" value="1"/>
</dbReference>
<dbReference type="Proteomes" id="UP000664495">
    <property type="component" value="Unassembled WGS sequence"/>
</dbReference>
<comment type="caution">
    <text evidence="6">The sequence shown here is derived from an EMBL/GenBank/DDBJ whole genome shotgun (WGS) entry which is preliminary data.</text>
</comment>
<evidence type="ECO:0000256" key="4">
    <source>
        <dbReference type="ARBA" id="ARBA00022840"/>
    </source>
</evidence>
<organism evidence="6 7">
    <name type="scientific">Candidatus Enterococcus murrayae</name>
    <dbReference type="NCBI Taxonomy" id="2815321"/>
    <lineage>
        <taxon>Bacteria</taxon>
        <taxon>Bacillati</taxon>
        <taxon>Bacillota</taxon>
        <taxon>Bacilli</taxon>
        <taxon>Lactobacillales</taxon>
        <taxon>Enterococcaceae</taxon>
        <taxon>Enterococcus</taxon>
    </lineage>
</organism>
<dbReference type="CDD" id="cd03255">
    <property type="entry name" value="ABC_MJ0796_LolCDE_FtsE"/>
    <property type="match status" value="1"/>
</dbReference>
<protein>
    <submittedName>
        <fullName evidence="6">ABC transporter ATP-binding protein</fullName>
    </submittedName>
</protein>
<gene>
    <name evidence="6" type="ORF">JZO85_09640</name>
</gene>
<dbReference type="GO" id="GO:0005524">
    <property type="term" value="F:ATP binding"/>
    <property type="evidence" value="ECO:0007669"/>
    <property type="project" value="UniProtKB-KW"/>
</dbReference>
<dbReference type="InterPro" id="IPR017911">
    <property type="entry name" value="MacB-like_ATP-bd"/>
</dbReference>
<evidence type="ECO:0000256" key="2">
    <source>
        <dbReference type="ARBA" id="ARBA00022448"/>
    </source>
</evidence>
<keyword evidence="2" id="KW-0813">Transport</keyword>
<dbReference type="InterPro" id="IPR003593">
    <property type="entry name" value="AAA+_ATPase"/>
</dbReference>
<keyword evidence="3" id="KW-0547">Nucleotide-binding</keyword>
<dbReference type="RefSeq" id="WP_207108299.1">
    <property type="nucleotide sequence ID" value="NZ_JAFLVR010000020.1"/>
</dbReference>
<sequence length="253" mass="28289">MNELLKVENVKKIYQTQFKGMPVEALRAIDFSVEKSDYVAIMGESGSGKSTLLNLIATLDKPSSGTILLDGMDLNIIKEKNAAAFRRDHLGFVFQDFNLLDTFSVKDNILLPLVLSRTPVNQLMNRLTPVVQALGIEKLLEKYPYELSGGQKQRVAVARAIITNPDLLLADEPTGALDSKTSEQLLQIFQRLNYNGQTILMVTHSSIAASHAKRVLFIKDGQVYHQLYRGNKDNYEFLETINETLTALQSKEA</sequence>
<dbReference type="InterPro" id="IPR027417">
    <property type="entry name" value="P-loop_NTPase"/>
</dbReference>
<dbReference type="PANTHER" id="PTHR42798">
    <property type="entry name" value="LIPOPROTEIN-RELEASING SYSTEM ATP-BINDING PROTEIN LOLD"/>
    <property type="match status" value="1"/>
</dbReference>
<dbReference type="PROSITE" id="PS00211">
    <property type="entry name" value="ABC_TRANSPORTER_1"/>
    <property type="match status" value="1"/>
</dbReference>
<reference evidence="6 7" key="1">
    <citation type="submission" date="2021-03" db="EMBL/GenBank/DDBJ databases">
        <title>Enterococcal diversity collection.</title>
        <authorList>
            <person name="Gilmore M.S."/>
            <person name="Schwartzman J."/>
            <person name="Van Tyne D."/>
            <person name="Martin M."/>
            <person name="Earl A.M."/>
            <person name="Manson A.L."/>
            <person name="Straub T."/>
            <person name="Salamzade R."/>
            <person name="Saavedra J."/>
            <person name="Lebreton F."/>
            <person name="Prichula J."/>
            <person name="Schaufler K."/>
            <person name="Gaca A."/>
            <person name="Sgardioli B."/>
            <person name="Wagenaar J."/>
            <person name="Strong T."/>
        </authorList>
    </citation>
    <scope>NUCLEOTIDE SEQUENCE [LARGE SCALE GENOMIC DNA]</scope>
    <source>
        <strain evidence="6 7">MJM16</strain>
    </source>
</reference>
<evidence type="ECO:0000313" key="6">
    <source>
        <dbReference type="EMBL" id="MBO0452532.1"/>
    </source>
</evidence>
<dbReference type="SUPFAM" id="SSF52540">
    <property type="entry name" value="P-loop containing nucleoside triphosphate hydrolases"/>
    <property type="match status" value="1"/>
</dbReference>
<dbReference type="InterPro" id="IPR003439">
    <property type="entry name" value="ABC_transporter-like_ATP-bd"/>
</dbReference>
<dbReference type="SMART" id="SM00382">
    <property type="entry name" value="AAA"/>
    <property type="match status" value="1"/>
</dbReference>
<evidence type="ECO:0000313" key="7">
    <source>
        <dbReference type="Proteomes" id="UP000664495"/>
    </source>
</evidence>
<comment type="similarity">
    <text evidence="1">Belongs to the ABC transporter superfamily.</text>
</comment>
<dbReference type="Pfam" id="PF00005">
    <property type="entry name" value="ABC_tran"/>
    <property type="match status" value="1"/>
</dbReference>
<name>A0ABS3HGF4_9ENTE</name>
<evidence type="ECO:0000256" key="3">
    <source>
        <dbReference type="ARBA" id="ARBA00022741"/>
    </source>
</evidence>
<accession>A0ABS3HGF4</accession>